<keyword evidence="1" id="KW-0812">Transmembrane</keyword>
<feature type="transmembrane region" description="Helical" evidence="1">
    <location>
        <begin position="55"/>
        <end position="81"/>
    </location>
</feature>
<name>A0A7V8FFY1_STEMA</name>
<comment type="caution">
    <text evidence="2">The sequence shown here is derived from an EMBL/GenBank/DDBJ whole genome shotgun (WGS) entry which is preliminary data.</text>
</comment>
<keyword evidence="1" id="KW-1133">Transmembrane helix</keyword>
<feature type="transmembrane region" description="Helical" evidence="1">
    <location>
        <begin position="21"/>
        <end position="43"/>
    </location>
</feature>
<dbReference type="Proteomes" id="UP000487117">
    <property type="component" value="Unassembled WGS sequence"/>
</dbReference>
<proteinExistence type="predicted"/>
<dbReference type="EMBL" id="WNDS01000003">
    <property type="protein sequence ID" value="KAF1014760.1"/>
    <property type="molecule type" value="Genomic_DNA"/>
</dbReference>
<dbReference type="AlphaFoldDB" id="A0A7V8FFY1"/>
<keyword evidence="1" id="KW-0472">Membrane</keyword>
<organism evidence="2 3">
    <name type="scientific">Stenotrophomonas maltophilia</name>
    <name type="common">Pseudomonas maltophilia</name>
    <name type="synonym">Xanthomonas maltophilia</name>
    <dbReference type="NCBI Taxonomy" id="40324"/>
    <lineage>
        <taxon>Bacteria</taxon>
        <taxon>Pseudomonadati</taxon>
        <taxon>Pseudomonadota</taxon>
        <taxon>Gammaproteobacteria</taxon>
        <taxon>Lysobacterales</taxon>
        <taxon>Lysobacteraceae</taxon>
        <taxon>Stenotrophomonas</taxon>
        <taxon>Stenotrophomonas maltophilia group</taxon>
    </lineage>
</organism>
<feature type="transmembrane region" description="Helical" evidence="1">
    <location>
        <begin position="88"/>
        <end position="107"/>
    </location>
</feature>
<evidence type="ECO:0000313" key="3">
    <source>
        <dbReference type="Proteomes" id="UP000487117"/>
    </source>
</evidence>
<evidence type="ECO:0008006" key="4">
    <source>
        <dbReference type="Google" id="ProtNLM"/>
    </source>
</evidence>
<accession>A0A7V8FFY1</accession>
<sequence>MTDTSAAAHPHLRHSALGITALAASLLGLVLFVVGSGLGLLLVQRHVPAEGMAMAPALGLLGLVSVGLQCAALLLGVGSLLQAWRRRLPGVLALLLAVVLLGSHVAAVEWAHQHWQAATTPG</sequence>
<gene>
    <name evidence="2" type="ORF">GAK31_02247</name>
</gene>
<protein>
    <recommendedName>
        <fullName evidence="4">Transmembrane protein</fullName>
    </recommendedName>
</protein>
<reference evidence="3" key="1">
    <citation type="journal article" date="2020" name="MBio">
        <title>Horizontal gene transfer to a defensive symbiont with a reduced genome amongst a multipartite beetle microbiome.</title>
        <authorList>
            <person name="Waterworth S.C."/>
            <person name="Florez L.V."/>
            <person name="Rees E.R."/>
            <person name="Hertweck C."/>
            <person name="Kaltenpoth M."/>
            <person name="Kwan J.C."/>
        </authorList>
    </citation>
    <scope>NUCLEOTIDE SEQUENCE [LARGE SCALE GENOMIC DNA]</scope>
</reference>
<evidence type="ECO:0000313" key="2">
    <source>
        <dbReference type="EMBL" id="KAF1014760.1"/>
    </source>
</evidence>
<evidence type="ECO:0000256" key="1">
    <source>
        <dbReference type="SAM" id="Phobius"/>
    </source>
</evidence>